<dbReference type="PRINTS" id="PR01727">
    <property type="entry name" value="DNABINDINGHU"/>
</dbReference>
<gene>
    <name evidence="5" type="ORF">DealDRAFT_0796</name>
</gene>
<sequence>MIKTDVARSIAEKLNIQVKDAETTVNGLIDTITESLSAGEAVKLAGFGTFDLRHAPERAARNPKTGETVQVPATHYPTFRAVLA</sequence>
<name>C0GE87_DETAL</name>
<protein>
    <submittedName>
        <fullName evidence="5">Histone family protein DNA-binding protein</fullName>
    </submittedName>
</protein>
<comment type="caution">
    <text evidence="5">The sequence shown here is derived from an EMBL/GenBank/DDBJ whole genome shotgun (WGS) entry which is preliminary data.</text>
</comment>
<dbReference type="InterPro" id="IPR000119">
    <property type="entry name" value="Hist_DNA-bd"/>
</dbReference>
<dbReference type="PROSITE" id="PS00045">
    <property type="entry name" value="HISTONE_LIKE"/>
    <property type="match status" value="1"/>
</dbReference>
<evidence type="ECO:0000256" key="3">
    <source>
        <dbReference type="ARBA" id="ARBA00023125"/>
    </source>
</evidence>
<dbReference type="CDD" id="cd13836">
    <property type="entry name" value="IHF_B"/>
    <property type="match status" value="1"/>
</dbReference>
<dbReference type="GO" id="GO:0005829">
    <property type="term" value="C:cytosol"/>
    <property type="evidence" value="ECO:0007669"/>
    <property type="project" value="TreeGrafter"/>
</dbReference>
<dbReference type="Pfam" id="PF00216">
    <property type="entry name" value="Bac_DNA_binding"/>
    <property type="match status" value="1"/>
</dbReference>
<evidence type="ECO:0000256" key="1">
    <source>
        <dbReference type="ARBA" id="ARBA00010529"/>
    </source>
</evidence>
<dbReference type="AlphaFoldDB" id="C0GE87"/>
<dbReference type="InterPro" id="IPR020816">
    <property type="entry name" value="Histone-like_DNA-bd_CS"/>
</dbReference>
<accession>C0GE87</accession>
<dbReference type="GO" id="GO:0030261">
    <property type="term" value="P:chromosome condensation"/>
    <property type="evidence" value="ECO:0007669"/>
    <property type="project" value="UniProtKB-KW"/>
</dbReference>
<dbReference type="OrthoDB" id="9799835at2"/>
<dbReference type="RefSeq" id="WP_008515094.1">
    <property type="nucleotide sequence ID" value="NZ_ACJM01000003.1"/>
</dbReference>
<dbReference type="GO" id="GO:0003677">
    <property type="term" value="F:DNA binding"/>
    <property type="evidence" value="ECO:0007669"/>
    <property type="project" value="UniProtKB-KW"/>
</dbReference>
<dbReference type="SMART" id="SM00411">
    <property type="entry name" value="BHL"/>
    <property type="match status" value="1"/>
</dbReference>
<evidence type="ECO:0000313" key="6">
    <source>
        <dbReference type="Proteomes" id="UP000006443"/>
    </source>
</evidence>
<dbReference type="EMBL" id="ACJM01000003">
    <property type="protein sequence ID" value="EEG78381.1"/>
    <property type="molecule type" value="Genomic_DNA"/>
</dbReference>
<dbReference type="Gene3D" id="4.10.520.10">
    <property type="entry name" value="IHF-like DNA-binding proteins"/>
    <property type="match status" value="1"/>
</dbReference>
<dbReference type="SUPFAM" id="SSF47729">
    <property type="entry name" value="IHF-like DNA-binding proteins"/>
    <property type="match status" value="1"/>
</dbReference>
<reference evidence="5 6" key="1">
    <citation type="submission" date="2009-02" db="EMBL/GenBank/DDBJ databases">
        <title>Sequencing of the draft genome and assembly of Dethiobacter alkaliphilus AHT 1.</title>
        <authorList>
            <consortium name="US DOE Joint Genome Institute (JGI-PGF)"/>
            <person name="Lucas S."/>
            <person name="Copeland A."/>
            <person name="Lapidus A."/>
            <person name="Glavina del Rio T."/>
            <person name="Dalin E."/>
            <person name="Tice H."/>
            <person name="Bruce D."/>
            <person name="Goodwin L."/>
            <person name="Pitluck S."/>
            <person name="Larimer F."/>
            <person name="Land M.L."/>
            <person name="Hauser L."/>
            <person name="Muyzer G."/>
        </authorList>
    </citation>
    <scope>NUCLEOTIDE SEQUENCE [LARGE SCALE GENOMIC DNA]</scope>
    <source>
        <strain evidence="5 6">AHT 1</strain>
    </source>
</reference>
<proteinExistence type="inferred from homology"/>
<keyword evidence="6" id="KW-1185">Reference proteome</keyword>
<keyword evidence="2" id="KW-0226">DNA condensation</keyword>
<dbReference type="PANTHER" id="PTHR33175:SF3">
    <property type="entry name" value="DNA-BINDING PROTEIN HU-BETA"/>
    <property type="match status" value="1"/>
</dbReference>
<comment type="similarity">
    <text evidence="1 4">Belongs to the bacterial histone-like protein family.</text>
</comment>
<dbReference type="InterPro" id="IPR010992">
    <property type="entry name" value="IHF-like_DNA-bd_dom_sf"/>
</dbReference>
<organism evidence="5 6">
    <name type="scientific">Dethiobacter alkaliphilus AHT 1</name>
    <dbReference type="NCBI Taxonomy" id="555088"/>
    <lineage>
        <taxon>Bacteria</taxon>
        <taxon>Bacillati</taxon>
        <taxon>Bacillota</taxon>
        <taxon>Dethiobacteria</taxon>
        <taxon>Dethiobacterales</taxon>
        <taxon>Dethiobacteraceae</taxon>
        <taxon>Dethiobacter</taxon>
    </lineage>
</organism>
<dbReference type="STRING" id="555088.DealDRAFT_0796"/>
<evidence type="ECO:0000256" key="4">
    <source>
        <dbReference type="RuleBase" id="RU003939"/>
    </source>
</evidence>
<dbReference type="eggNOG" id="COG0776">
    <property type="taxonomic scope" value="Bacteria"/>
</dbReference>
<dbReference type="Proteomes" id="UP000006443">
    <property type="component" value="Unassembled WGS sequence"/>
</dbReference>
<evidence type="ECO:0000313" key="5">
    <source>
        <dbReference type="EMBL" id="EEG78381.1"/>
    </source>
</evidence>
<dbReference type="GO" id="GO:0030527">
    <property type="term" value="F:structural constituent of chromatin"/>
    <property type="evidence" value="ECO:0007669"/>
    <property type="project" value="InterPro"/>
</dbReference>
<evidence type="ECO:0000256" key="2">
    <source>
        <dbReference type="ARBA" id="ARBA00023067"/>
    </source>
</evidence>
<dbReference type="PANTHER" id="PTHR33175">
    <property type="entry name" value="DNA-BINDING PROTEIN HU"/>
    <property type="match status" value="1"/>
</dbReference>
<keyword evidence="3 5" id="KW-0238">DNA-binding</keyword>